<evidence type="ECO:0000259" key="4">
    <source>
        <dbReference type="PROSITE" id="PS50932"/>
    </source>
</evidence>
<evidence type="ECO:0000256" key="3">
    <source>
        <dbReference type="ARBA" id="ARBA00023163"/>
    </source>
</evidence>
<reference evidence="5 6" key="1">
    <citation type="submission" date="2023-03" db="EMBL/GenBank/DDBJ databases">
        <title>Bacillus Genome Sequencing.</title>
        <authorList>
            <person name="Dunlap C."/>
        </authorList>
    </citation>
    <scope>NUCLEOTIDE SEQUENCE [LARGE SCALE GENOMIC DNA]</scope>
    <source>
        <strain evidence="5 6">BD-525</strain>
    </source>
</reference>
<dbReference type="GO" id="GO:0003677">
    <property type="term" value="F:DNA binding"/>
    <property type="evidence" value="ECO:0007669"/>
    <property type="project" value="UniProtKB-KW"/>
</dbReference>
<dbReference type="Gene3D" id="1.10.260.40">
    <property type="entry name" value="lambda repressor-like DNA-binding domains"/>
    <property type="match status" value="1"/>
</dbReference>
<evidence type="ECO:0000256" key="2">
    <source>
        <dbReference type="ARBA" id="ARBA00023125"/>
    </source>
</evidence>
<comment type="caution">
    <text evidence="5">The sequence shown here is derived from an EMBL/GenBank/DDBJ whole genome shotgun (WGS) entry which is preliminary data.</text>
</comment>
<dbReference type="PRINTS" id="PR00036">
    <property type="entry name" value="HTHLACI"/>
</dbReference>
<keyword evidence="6" id="KW-1185">Reference proteome</keyword>
<keyword evidence="1" id="KW-0805">Transcription regulation</keyword>
<keyword evidence="2 5" id="KW-0238">DNA-binding</keyword>
<dbReference type="SMART" id="SM00354">
    <property type="entry name" value="HTH_LACI"/>
    <property type="match status" value="1"/>
</dbReference>
<dbReference type="Pfam" id="PF00356">
    <property type="entry name" value="LacI"/>
    <property type="match status" value="1"/>
</dbReference>
<dbReference type="PROSITE" id="PS50932">
    <property type="entry name" value="HTH_LACI_2"/>
    <property type="match status" value="1"/>
</dbReference>
<dbReference type="Pfam" id="PF13377">
    <property type="entry name" value="Peripla_BP_3"/>
    <property type="match status" value="1"/>
</dbReference>
<dbReference type="PANTHER" id="PTHR30146">
    <property type="entry name" value="LACI-RELATED TRANSCRIPTIONAL REPRESSOR"/>
    <property type="match status" value="1"/>
</dbReference>
<dbReference type="SUPFAM" id="SSF47413">
    <property type="entry name" value="lambda repressor-like DNA-binding domains"/>
    <property type="match status" value="1"/>
</dbReference>
<evidence type="ECO:0000313" key="6">
    <source>
        <dbReference type="Proteomes" id="UP001344632"/>
    </source>
</evidence>
<protein>
    <submittedName>
        <fullName evidence="5">LacI family DNA-binding transcriptional regulator</fullName>
    </submittedName>
</protein>
<dbReference type="SUPFAM" id="SSF53822">
    <property type="entry name" value="Periplasmic binding protein-like I"/>
    <property type="match status" value="1"/>
</dbReference>
<accession>A0ABU6GL63</accession>
<dbReference type="InterPro" id="IPR046335">
    <property type="entry name" value="LacI/GalR-like_sensor"/>
</dbReference>
<organism evidence="5 6">
    <name type="scientific">Paenibacillus dokdonensis</name>
    <dbReference type="NCBI Taxonomy" id="2567944"/>
    <lineage>
        <taxon>Bacteria</taxon>
        <taxon>Bacillati</taxon>
        <taxon>Bacillota</taxon>
        <taxon>Bacilli</taxon>
        <taxon>Bacillales</taxon>
        <taxon>Paenibacillaceae</taxon>
        <taxon>Paenibacillus</taxon>
    </lineage>
</organism>
<dbReference type="Gene3D" id="3.40.50.2300">
    <property type="match status" value="2"/>
</dbReference>
<dbReference type="InterPro" id="IPR028082">
    <property type="entry name" value="Peripla_BP_I"/>
</dbReference>
<dbReference type="InterPro" id="IPR010982">
    <property type="entry name" value="Lambda_DNA-bd_dom_sf"/>
</dbReference>
<dbReference type="RefSeq" id="WP_326085714.1">
    <property type="nucleotide sequence ID" value="NZ_JARLKZ010000002.1"/>
</dbReference>
<dbReference type="InterPro" id="IPR000843">
    <property type="entry name" value="HTH_LacI"/>
</dbReference>
<evidence type="ECO:0000313" key="5">
    <source>
        <dbReference type="EMBL" id="MEC0238897.1"/>
    </source>
</evidence>
<keyword evidence="3" id="KW-0804">Transcription</keyword>
<feature type="domain" description="HTH lacI-type" evidence="4">
    <location>
        <begin position="3"/>
        <end position="57"/>
    </location>
</feature>
<dbReference type="PROSITE" id="PS00356">
    <property type="entry name" value="HTH_LACI_1"/>
    <property type="match status" value="1"/>
</dbReference>
<dbReference type="EMBL" id="JARLKZ010000002">
    <property type="protein sequence ID" value="MEC0238897.1"/>
    <property type="molecule type" value="Genomic_DNA"/>
</dbReference>
<proteinExistence type="predicted"/>
<name>A0ABU6GL63_9BACL</name>
<evidence type="ECO:0000256" key="1">
    <source>
        <dbReference type="ARBA" id="ARBA00023015"/>
    </source>
</evidence>
<dbReference type="PANTHER" id="PTHR30146:SF109">
    <property type="entry name" value="HTH-TYPE TRANSCRIPTIONAL REGULATOR GALS"/>
    <property type="match status" value="1"/>
</dbReference>
<sequence>MGVKIKDVARAAGVSVTSVSRVLNKSEHISEKLEKKVLRAIEDLNYSPSLIAKSLKRNKTYLIGVIIPDITSNFQAMILSRIEEIAGRRGYNLLVSNIVEDTEKVVKYLNIYQEMRVDGIVLMHEKLNRDIGLFLDKTQIPLVVHADLGMNLSTVIIDDFKAGYDATSYLISQGHRRIAMIAGDKRDLCAGLKRLEGYTVACMDHGIEVNEALIRYGDYKLSSGYRLMSELLRESRGEFTAVFAASDDMAAGAVNCIHDHQLHVPGDLSVIGFDGSQIADIVRPKLTTIKQPVDRISECTVDLLLEIIEANEQSSSTHTMRTIVLEHELVEQGSCRAYEPRRVPSKD</sequence>
<dbReference type="Proteomes" id="UP001344632">
    <property type="component" value="Unassembled WGS sequence"/>
</dbReference>
<dbReference type="CDD" id="cd01392">
    <property type="entry name" value="HTH_LacI"/>
    <property type="match status" value="1"/>
</dbReference>
<gene>
    <name evidence="5" type="ORF">P4H66_03305</name>
</gene>